<evidence type="ECO:0000313" key="1">
    <source>
        <dbReference type="EMBL" id="MBC2293741.1"/>
    </source>
</evidence>
<dbReference type="Proteomes" id="UP000543005">
    <property type="component" value="Unassembled WGS sequence"/>
</dbReference>
<proteinExistence type="predicted"/>
<reference evidence="1 2" key="1">
    <citation type="submission" date="2020-03" db="EMBL/GenBank/DDBJ databases">
        <title>Soil Listeria distribution.</title>
        <authorList>
            <person name="Liao J."/>
            <person name="Wiedmann M."/>
        </authorList>
    </citation>
    <scope>NUCLEOTIDE SEQUENCE [LARGE SCALE GENOMIC DNA]</scope>
    <source>
        <strain evidence="1 2">FSL L7-0051</strain>
    </source>
</reference>
<accession>A0A842FPS6</accession>
<comment type="caution">
    <text evidence="1">The sequence shown here is derived from an EMBL/GenBank/DDBJ whole genome shotgun (WGS) entry which is preliminary data.</text>
</comment>
<dbReference type="RefSeq" id="WP_185629511.1">
    <property type="nucleotide sequence ID" value="NZ_JAARZT010000020.1"/>
</dbReference>
<organism evidence="1 2">
    <name type="scientific">Listeria booriae</name>
    <dbReference type="NCBI Taxonomy" id="1552123"/>
    <lineage>
        <taxon>Bacteria</taxon>
        <taxon>Bacillati</taxon>
        <taxon>Bacillota</taxon>
        <taxon>Bacilli</taxon>
        <taxon>Bacillales</taxon>
        <taxon>Listeriaceae</taxon>
        <taxon>Listeria</taxon>
    </lineage>
</organism>
<protein>
    <recommendedName>
        <fullName evidence="3">DUF2187 domain-containing protein</fullName>
    </recommendedName>
</protein>
<evidence type="ECO:0000313" key="2">
    <source>
        <dbReference type="Proteomes" id="UP000543005"/>
    </source>
</evidence>
<gene>
    <name evidence="1" type="ORF">HCC36_10925</name>
</gene>
<sequence>MQMKFKVNDKVRFILANNLKIGIVRECFEEYRAYCVESGNGMYTLAEKVITHVNDEPARVPDEKMVRDHKFVDKEDADT</sequence>
<name>A0A842FPS6_9LIST</name>
<dbReference type="EMBL" id="JAARZT010000020">
    <property type="protein sequence ID" value="MBC2293741.1"/>
    <property type="molecule type" value="Genomic_DNA"/>
</dbReference>
<evidence type="ECO:0008006" key="3">
    <source>
        <dbReference type="Google" id="ProtNLM"/>
    </source>
</evidence>
<dbReference type="AlphaFoldDB" id="A0A842FPS6"/>